<dbReference type="NCBIfam" id="TIGR00183">
    <property type="entry name" value="prok_nadp_idh"/>
    <property type="match status" value="1"/>
</dbReference>
<accession>A0ABS2BQ34</accession>
<comment type="cofactor">
    <cofactor evidence="11">
        <name>Mg(2+)</name>
        <dbReference type="ChEBI" id="CHEBI:18420"/>
    </cofactor>
    <cofactor evidence="11">
        <name>Mn(2+)</name>
        <dbReference type="ChEBI" id="CHEBI:29035"/>
    </cofactor>
</comment>
<dbReference type="Pfam" id="PF00180">
    <property type="entry name" value="Iso_dh"/>
    <property type="match status" value="1"/>
</dbReference>
<keyword evidence="14" id="KW-1185">Reference proteome</keyword>
<dbReference type="RefSeq" id="WP_203539919.1">
    <property type="nucleotide sequence ID" value="NZ_JAESND010000013.1"/>
</dbReference>
<comment type="subunit">
    <text evidence="2">Homodimer.</text>
</comment>
<dbReference type="InterPro" id="IPR004439">
    <property type="entry name" value="Isocitrate_DH_NADP_dimer_prok"/>
</dbReference>
<protein>
    <recommendedName>
        <fullName evidence="11">Isocitrate dehydrogenase [NADP]</fullName>
        <ecNumber evidence="11">1.1.1.42</ecNumber>
    </recommendedName>
</protein>
<evidence type="ECO:0000313" key="14">
    <source>
        <dbReference type="Proteomes" id="UP000809431"/>
    </source>
</evidence>
<dbReference type="NCBIfam" id="NF005425">
    <property type="entry name" value="PRK07006.1"/>
    <property type="match status" value="1"/>
</dbReference>
<comment type="similarity">
    <text evidence="1">Belongs to the isocitrate and isopropylmalate dehydrogenases family.</text>
</comment>
<evidence type="ECO:0000256" key="10">
    <source>
        <dbReference type="ARBA" id="ARBA00023554"/>
    </source>
</evidence>
<dbReference type="PANTHER" id="PTHR43504">
    <property type="entry name" value="ISOCITRATE DEHYDROGENASE [NADP]"/>
    <property type="match status" value="1"/>
</dbReference>
<dbReference type="SMART" id="SM01329">
    <property type="entry name" value="Iso_dh"/>
    <property type="match status" value="1"/>
</dbReference>
<reference evidence="13 14" key="1">
    <citation type="submission" date="2021-01" db="EMBL/GenBank/DDBJ databases">
        <title>Draft Genome Sequence and Polyhydroxyalkanoate Biosynthetic Potential of Jeongeupia naejangsanensis Type Strain DSM 24253.</title>
        <authorList>
            <person name="Turrini P."/>
            <person name="Artuso I."/>
            <person name="Lugli G.A."/>
            <person name="Frangipani E."/>
            <person name="Ventura M."/>
            <person name="Visca P."/>
        </authorList>
    </citation>
    <scope>NUCLEOTIDE SEQUENCE [LARGE SCALE GENOMIC DNA]</scope>
    <source>
        <strain evidence="13 14">DSM 24253</strain>
    </source>
</reference>
<gene>
    <name evidence="13" type="primary">icd</name>
    <name evidence="13" type="ORF">JMJ54_18000</name>
</gene>
<keyword evidence="9 11" id="KW-0464">Manganese</keyword>
<evidence type="ECO:0000313" key="13">
    <source>
        <dbReference type="EMBL" id="MBM3117732.1"/>
    </source>
</evidence>
<keyword evidence="6" id="KW-0460">Magnesium</keyword>
<keyword evidence="8" id="KW-0560">Oxidoreductase</keyword>
<keyword evidence="3 11" id="KW-0329">Glyoxylate bypass</keyword>
<dbReference type="Gene3D" id="3.40.718.10">
    <property type="entry name" value="Isopropylmalate Dehydrogenase"/>
    <property type="match status" value="1"/>
</dbReference>
<proteinExistence type="inferred from homology"/>
<dbReference type="InterPro" id="IPR019818">
    <property type="entry name" value="IsoCit/isopropylmalate_DH_CS"/>
</dbReference>
<evidence type="ECO:0000256" key="3">
    <source>
        <dbReference type="ARBA" id="ARBA00022435"/>
    </source>
</evidence>
<evidence type="ECO:0000256" key="11">
    <source>
        <dbReference type="RuleBase" id="RU004446"/>
    </source>
</evidence>
<evidence type="ECO:0000256" key="5">
    <source>
        <dbReference type="ARBA" id="ARBA00022723"/>
    </source>
</evidence>
<feature type="domain" description="Isopropylmalate dehydrogenase-like" evidence="12">
    <location>
        <begin position="24"/>
        <end position="403"/>
    </location>
</feature>
<evidence type="ECO:0000256" key="9">
    <source>
        <dbReference type="ARBA" id="ARBA00023211"/>
    </source>
</evidence>
<evidence type="ECO:0000256" key="7">
    <source>
        <dbReference type="ARBA" id="ARBA00022857"/>
    </source>
</evidence>
<keyword evidence="7 11" id="KW-0521">NADP</keyword>
<dbReference type="SUPFAM" id="SSF53659">
    <property type="entry name" value="Isocitrate/Isopropylmalate dehydrogenase-like"/>
    <property type="match status" value="1"/>
</dbReference>
<keyword evidence="4 11" id="KW-0816">Tricarboxylic acid cycle</keyword>
<comment type="caution">
    <text evidence="13">The sequence shown here is derived from an EMBL/GenBank/DDBJ whole genome shotgun (WGS) entry which is preliminary data.</text>
</comment>
<dbReference type="Proteomes" id="UP000809431">
    <property type="component" value="Unassembled WGS sequence"/>
</dbReference>
<keyword evidence="5 11" id="KW-0479">Metal-binding</keyword>
<evidence type="ECO:0000256" key="2">
    <source>
        <dbReference type="ARBA" id="ARBA00011738"/>
    </source>
</evidence>
<name>A0ABS2BQ34_9NEIS</name>
<dbReference type="InterPro" id="IPR024084">
    <property type="entry name" value="IsoPropMal-DH-like_dom"/>
</dbReference>
<dbReference type="EMBL" id="JAESND010000013">
    <property type="protein sequence ID" value="MBM3117732.1"/>
    <property type="molecule type" value="Genomic_DNA"/>
</dbReference>
<evidence type="ECO:0000256" key="6">
    <source>
        <dbReference type="ARBA" id="ARBA00022842"/>
    </source>
</evidence>
<dbReference type="PROSITE" id="PS00470">
    <property type="entry name" value="IDH_IMDH"/>
    <property type="match status" value="1"/>
</dbReference>
<organism evidence="13 14">
    <name type="scientific">Jeongeupia naejangsanensis</name>
    <dbReference type="NCBI Taxonomy" id="613195"/>
    <lineage>
        <taxon>Bacteria</taxon>
        <taxon>Pseudomonadati</taxon>
        <taxon>Pseudomonadota</taxon>
        <taxon>Betaproteobacteria</taxon>
        <taxon>Neisseriales</taxon>
        <taxon>Chitinibacteraceae</taxon>
        <taxon>Jeongeupia</taxon>
    </lineage>
</organism>
<evidence type="ECO:0000256" key="8">
    <source>
        <dbReference type="ARBA" id="ARBA00023002"/>
    </source>
</evidence>
<dbReference type="EC" id="1.1.1.42" evidence="11"/>
<evidence type="ECO:0000259" key="12">
    <source>
        <dbReference type="SMART" id="SM01329"/>
    </source>
</evidence>
<dbReference type="PANTHER" id="PTHR43504:SF1">
    <property type="entry name" value="ISOCITRATE DEHYDROGENASE [NADP]"/>
    <property type="match status" value="1"/>
</dbReference>
<evidence type="ECO:0000256" key="1">
    <source>
        <dbReference type="ARBA" id="ARBA00007769"/>
    </source>
</evidence>
<comment type="catalytic activity">
    <reaction evidence="10">
        <text>D-threo-isocitrate + NADP(+) = 2-oxoglutarate + CO2 + NADPH</text>
        <dbReference type="Rhea" id="RHEA:19629"/>
        <dbReference type="ChEBI" id="CHEBI:15562"/>
        <dbReference type="ChEBI" id="CHEBI:16526"/>
        <dbReference type="ChEBI" id="CHEBI:16810"/>
        <dbReference type="ChEBI" id="CHEBI:57783"/>
        <dbReference type="ChEBI" id="CHEBI:58349"/>
        <dbReference type="EC" id="1.1.1.42"/>
    </reaction>
</comment>
<sequence length="407" mass="44357">MSHIQVPAEGAKIVPNLATPDNPIIPFIEGDGIGVDITPVMKDVVDAAVAKSYGGARKIHWMEIYCGEKAAKVYGNDNYLPEETLAALKEYVVSIKGPLATPVGGGIRSLNVALRQQLDLYVCLRPVRYFQGVPSPLKRPDLTDMVIFRENTEDIYAGIEWEAQTDGAKQVIDFLQGQMGVKKIRFPESSSIGIKPVSKEGTERLVRKAIQYAIDNNRKSVTLVHKGNIMKFTEGMFRQWGYDLAKNEFGGVEVDGGPWLQLPNGIVIKDVIADAFLQQILLRPAEYDVIATLNLNGDYVSDALAAQVGGIGIAPGANLSDNVACFEATHGTAPKYAGQDKVNPGSLLLSAEMMLRHLGWKEAADLIITATEKTIKDKVVTYDFARLMDDAEEVSCSAFGKAIIARM</sequence>
<evidence type="ECO:0000256" key="4">
    <source>
        <dbReference type="ARBA" id="ARBA00022532"/>
    </source>
</evidence>